<gene>
    <name evidence="2" type="ORF">MACK_002417</name>
</gene>
<keyword evidence="1" id="KW-0472">Membrane</keyword>
<sequence>MASIYLGKKSGSSVSAISSNVKATVNVTREISRECTNFEKVTYKITYPKGYENEYVTTVFGSYYNVLIFNGHNGKHRGDRIFGYYSPANNSQVVREVCVYYSVLRDYMPLMVTFATRGNGTYICTYETLRNQKWFYAYDIDKYKLRQNLVQGLPKELNRSTKKAKIRFKTDAGHNMNINGLNEIRLNRKFSKVIFIPNRKTRKGSDGPYDFYNSELFKQNSLNEVIKEDVLTSIKDQTMDGIVVYYLRRGGIALLVEFIDGCKSKTQIVRKYIQGNEWENGTVTYYNDQELIRELDKIKNRINGSEYDNMGSAPAIFNNTGVSGGSTGNNTGEFDEESDIDIEATTPYPGDDDYYIETNTPNIGNMIFYILAGSILAAVFVAVAYYKIPRFLAILYRKIT</sequence>
<dbReference type="Proteomes" id="UP000244811">
    <property type="component" value="Chromosome 3"/>
</dbReference>
<evidence type="ECO:0000256" key="1">
    <source>
        <dbReference type="SAM" id="Phobius"/>
    </source>
</evidence>
<keyword evidence="1" id="KW-0812">Transmembrane</keyword>
<evidence type="ECO:0000313" key="3">
    <source>
        <dbReference type="Proteomes" id="UP000244811"/>
    </source>
</evidence>
<protein>
    <submittedName>
        <fullName evidence="2">Uncharacterized protein</fullName>
    </submittedName>
</protein>
<keyword evidence="1" id="KW-1133">Transmembrane helix</keyword>
<evidence type="ECO:0000313" key="2">
    <source>
        <dbReference type="EMBL" id="UKK01599.2"/>
    </source>
</evidence>
<feature type="transmembrane region" description="Helical" evidence="1">
    <location>
        <begin position="366"/>
        <end position="388"/>
    </location>
</feature>
<reference evidence="2" key="1">
    <citation type="submission" date="2022-07" db="EMBL/GenBank/DDBJ databases">
        <title>Evaluation of T. orientalis genome assembly methods using nanopore sequencing and analysis of variation between genomes.</title>
        <authorList>
            <person name="Yam J."/>
            <person name="Micallef M.L."/>
            <person name="Liu M."/>
            <person name="Djordjevic S.P."/>
            <person name="Bogema D.R."/>
            <person name="Jenkins C."/>
        </authorList>
    </citation>
    <scope>NUCLEOTIDE SEQUENCE</scope>
    <source>
        <strain evidence="2">Goon Nure</strain>
    </source>
</reference>
<accession>A0A976MBL2</accession>
<dbReference type="EMBL" id="CP056070">
    <property type="protein sequence ID" value="UKK01599.2"/>
    <property type="molecule type" value="Genomic_DNA"/>
</dbReference>
<proteinExistence type="predicted"/>
<name>A0A976MBL2_THEOR</name>
<organism evidence="2 3">
    <name type="scientific">Theileria orientalis</name>
    <dbReference type="NCBI Taxonomy" id="68886"/>
    <lineage>
        <taxon>Eukaryota</taxon>
        <taxon>Sar</taxon>
        <taxon>Alveolata</taxon>
        <taxon>Apicomplexa</taxon>
        <taxon>Aconoidasida</taxon>
        <taxon>Piroplasmida</taxon>
        <taxon>Theileriidae</taxon>
        <taxon>Theileria</taxon>
    </lineage>
</organism>
<dbReference type="AlphaFoldDB" id="A0A976MBL2"/>